<sequence length="303" mass="32169">MKRSLPALLLPVILIGCGPFDNPKNAYERRANRTYLMNSSGPKLNATKYGNSIDELRKYGPQYTPGTTPPPLKADQLLPTRAAIFAQVDADCDAYIDAIFWANRSKDGLGEAIGLAGAATTTVLSVTGAAATAIAVTATAFGLGAGITDSYYNTFLYQLEPSGVVGIIEKARLAYITSVYQTNPTSEGMLLAQVQGYIRQCTPPKIEALVNAAIKEGRVVPRPTEKPDKPLSKAERDRLTELMAKDNRTTLEDNEMANLFRRLITAGVMTDAEEKAAGAGGLPASPSTGSVVPMTMIAPAAGL</sequence>
<dbReference type="AlphaFoldDB" id="A0A5B8FZH7"/>
<name>A0A5B8FZH7_9RHOB</name>
<evidence type="ECO:0008006" key="3">
    <source>
        <dbReference type="Google" id="ProtNLM"/>
    </source>
</evidence>
<dbReference type="RefSeq" id="WP_138572283.1">
    <property type="nucleotide sequence ID" value="NZ_CP040818.1"/>
</dbReference>
<gene>
    <name evidence="1" type="ORF">FDP22_07595</name>
</gene>
<organism evidence="1 2">
    <name type="scientific">Paroceanicella profunda</name>
    <dbReference type="NCBI Taxonomy" id="2579971"/>
    <lineage>
        <taxon>Bacteria</taxon>
        <taxon>Pseudomonadati</taxon>
        <taxon>Pseudomonadota</taxon>
        <taxon>Alphaproteobacteria</taxon>
        <taxon>Rhodobacterales</taxon>
        <taxon>Paracoccaceae</taxon>
        <taxon>Paroceanicella</taxon>
    </lineage>
</organism>
<dbReference type="OrthoDB" id="8398581at2"/>
<reference evidence="1 2" key="1">
    <citation type="submission" date="2019-06" db="EMBL/GenBank/DDBJ databases">
        <title>Genome sequence of Rhodobacteraceae bacterium D4M1.</title>
        <authorList>
            <person name="Cao J."/>
        </authorList>
    </citation>
    <scope>NUCLEOTIDE SEQUENCE [LARGE SCALE GENOMIC DNA]</scope>
    <source>
        <strain evidence="1 2">D4M1</strain>
    </source>
</reference>
<dbReference type="EMBL" id="CP040818">
    <property type="protein sequence ID" value="QDL91663.1"/>
    <property type="molecule type" value="Genomic_DNA"/>
</dbReference>
<keyword evidence="2" id="KW-1185">Reference proteome</keyword>
<accession>A0A5B8FZH7</accession>
<evidence type="ECO:0000313" key="2">
    <source>
        <dbReference type="Proteomes" id="UP000305888"/>
    </source>
</evidence>
<dbReference type="KEGG" id="ppru:FDP22_07595"/>
<dbReference type="PROSITE" id="PS51257">
    <property type="entry name" value="PROKAR_LIPOPROTEIN"/>
    <property type="match status" value="1"/>
</dbReference>
<protein>
    <recommendedName>
        <fullName evidence="3">Lipoprotein</fullName>
    </recommendedName>
</protein>
<dbReference type="Proteomes" id="UP000305888">
    <property type="component" value="Chromosome"/>
</dbReference>
<proteinExistence type="predicted"/>
<evidence type="ECO:0000313" key="1">
    <source>
        <dbReference type="EMBL" id="QDL91663.1"/>
    </source>
</evidence>